<evidence type="ECO:0000313" key="2">
    <source>
        <dbReference type="Proteomes" id="UP000565078"/>
    </source>
</evidence>
<dbReference type="Gene3D" id="3.30.2310.20">
    <property type="entry name" value="RelE-like"/>
    <property type="match status" value="1"/>
</dbReference>
<dbReference type="InterPro" id="IPR035093">
    <property type="entry name" value="RelE/ParE_toxin_dom_sf"/>
</dbReference>
<gene>
    <name evidence="1" type="ORF">HA254_02420</name>
</gene>
<name>A0A7J4IVL6_9ARCH</name>
<dbReference type="AlphaFoldDB" id="A0A7J4IVL6"/>
<protein>
    <recommendedName>
        <fullName evidence="3">Type II toxin-antitoxin system RelE/ParE family toxin</fullName>
    </recommendedName>
</protein>
<dbReference type="Proteomes" id="UP000565078">
    <property type="component" value="Unassembled WGS sequence"/>
</dbReference>
<dbReference type="EMBL" id="DUGC01000044">
    <property type="protein sequence ID" value="HIH09502.1"/>
    <property type="molecule type" value="Genomic_DNA"/>
</dbReference>
<accession>A0A7J4IVL6</accession>
<dbReference type="SUPFAM" id="SSF143011">
    <property type="entry name" value="RelE-like"/>
    <property type="match status" value="1"/>
</dbReference>
<comment type="caution">
    <text evidence="1">The sequence shown here is derived from an EMBL/GenBank/DDBJ whole genome shotgun (WGS) entry which is preliminary data.</text>
</comment>
<proteinExistence type="predicted"/>
<sequence length="102" mass="12186">MPFEIIETETFAKRFESLDKREQAWVRKTVTKLAGNPFTGKPLHFEWFREKKFEDKRLYYLIYPELRKVLIAAFGDKKGQQRIIDTIIRNLDAYKTLAGMIQ</sequence>
<reference evidence="2" key="1">
    <citation type="journal article" date="2020" name="bioRxiv">
        <title>A rank-normalized archaeal taxonomy based on genome phylogeny resolves widespread incomplete and uneven classifications.</title>
        <authorList>
            <person name="Rinke C."/>
            <person name="Chuvochina M."/>
            <person name="Mussig A.J."/>
            <person name="Chaumeil P.-A."/>
            <person name="Waite D.W."/>
            <person name="Whitman W.B."/>
            <person name="Parks D.H."/>
            <person name="Hugenholtz P."/>
        </authorList>
    </citation>
    <scope>NUCLEOTIDE SEQUENCE [LARGE SCALE GENOMIC DNA]</scope>
</reference>
<organism evidence="1 2">
    <name type="scientific">Candidatus Iainarchaeum sp</name>
    <dbReference type="NCBI Taxonomy" id="3101447"/>
    <lineage>
        <taxon>Archaea</taxon>
        <taxon>Candidatus Iainarchaeota</taxon>
        <taxon>Candidatus Iainarchaeia</taxon>
        <taxon>Candidatus Iainarchaeales</taxon>
        <taxon>Candidatus Iainarchaeaceae</taxon>
        <taxon>Candidatus Iainarchaeum</taxon>
    </lineage>
</organism>
<evidence type="ECO:0000313" key="1">
    <source>
        <dbReference type="EMBL" id="HIH09502.1"/>
    </source>
</evidence>
<evidence type="ECO:0008006" key="3">
    <source>
        <dbReference type="Google" id="ProtNLM"/>
    </source>
</evidence>